<feature type="binding site" evidence="3">
    <location>
        <begin position="342"/>
        <end position="348"/>
    </location>
    <ligand>
        <name>substrate</name>
    </ligand>
</feature>
<feature type="binding site" evidence="3">
    <location>
        <begin position="280"/>
        <end position="281"/>
    </location>
    <ligand>
        <name>substrate</name>
    </ligand>
</feature>
<feature type="domain" description="Myotubularin phosphatase" evidence="4">
    <location>
        <begin position="124"/>
        <end position="589"/>
    </location>
</feature>
<dbReference type="PROSITE" id="PS51339">
    <property type="entry name" value="PPASE_MYOTUBULARIN"/>
    <property type="match status" value="1"/>
</dbReference>
<dbReference type="PROSITE" id="PS00383">
    <property type="entry name" value="TYR_PHOSPHATASE_1"/>
    <property type="match status" value="1"/>
</dbReference>
<dbReference type="SUPFAM" id="SSF52799">
    <property type="entry name" value="(Phosphotyrosine protein) phosphatases II"/>
    <property type="match status" value="1"/>
</dbReference>
<evidence type="ECO:0000313" key="5">
    <source>
        <dbReference type="EMBL" id="ORY57385.1"/>
    </source>
</evidence>
<dbReference type="InterPro" id="IPR010569">
    <property type="entry name" value="Myotubularin-like_Pase_dom"/>
</dbReference>
<accession>A0A1Y2DFC5</accession>
<dbReference type="Pfam" id="PF06602">
    <property type="entry name" value="Myotub-related"/>
    <property type="match status" value="1"/>
</dbReference>
<comment type="caution">
    <text evidence="5">The sequence shown here is derived from an EMBL/GenBank/DDBJ whole genome shotgun (WGS) entry which is preliminary data.</text>
</comment>
<feature type="active site" description="Phosphocysteine intermediate" evidence="2">
    <location>
        <position position="342"/>
    </location>
</feature>
<organism evidence="5 6">
    <name type="scientific">Neocallimastix californiae</name>
    <dbReference type="NCBI Taxonomy" id="1754190"/>
    <lineage>
        <taxon>Eukaryota</taxon>
        <taxon>Fungi</taxon>
        <taxon>Fungi incertae sedis</taxon>
        <taxon>Chytridiomycota</taxon>
        <taxon>Chytridiomycota incertae sedis</taxon>
        <taxon>Neocallimastigomycetes</taxon>
        <taxon>Neocallimastigales</taxon>
        <taxon>Neocallimastigaceae</taxon>
        <taxon>Neocallimastix</taxon>
    </lineage>
</organism>
<dbReference type="Pfam" id="PF21098">
    <property type="entry name" value="PH-GRAM_MTMR6-like"/>
    <property type="match status" value="1"/>
</dbReference>
<evidence type="ECO:0000313" key="6">
    <source>
        <dbReference type="Proteomes" id="UP000193920"/>
    </source>
</evidence>
<dbReference type="SUPFAM" id="SSF50729">
    <property type="entry name" value="PH domain-like"/>
    <property type="match status" value="1"/>
</dbReference>
<dbReference type="InterPro" id="IPR048994">
    <property type="entry name" value="PH-GRAM_MTMR6-9"/>
</dbReference>
<dbReference type="EMBL" id="MCOG01000070">
    <property type="protein sequence ID" value="ORY57385.1"/>
    <property type="molecule type" value="Genomic_DNA"/>
</dbReference>
<dbReference type="STRING" id="1754190.A0A1Y2DFC5"/>
<reference evidence="5 6" key="1">
    <citation type="submission" date="2016-08" db="EMBL/GenBank/DDBJ databases">
        <title>A Parts List for Fungal Cellulosomes Revealed by Comparative Genomics.</title>
        <authorList>
            <consortium name="DOE Joint Genome Institute"/>
            <person name="Haitjema C.H."/>
            <person name="Gilmore S.P."/>
            <person name="Henske J.K."/>
            <person name="Solomon K.V."/>
            <person name="De Groot R."/>
            <person name="Kuo A."/>
            <person name="Mondo S.J."/>
            <person name="Salamov A.A."/>
            <person name="Labutti K."/>
            <person name="Zhao Z."/>
            <person name="Chiniquy J."/>
            <person name="Barry K."/>
            <person name="Brewer H.M."/>
            <person name="Purvine S.O."/>
            <person name="Wright A.T."/>
            <person name="Boxma B."/>
            <person name="Van Alen T."/>
            <person name="Hackstein J.H."/>
            <person name="Baker S.E."/>
            <person name="Grigoriev I.V."/>
            <person name="O'Malley M.A."/>
        </authorList>
    </citation>
    <scope>NUCLEOTIDE SEQUENCE [LARGE SCALE GENOMIC DNA]</scope>
    <source>
        <strain evidence="5 6">G1</strain>
    </source>
</reference>
<dbReference type="PANTHER" id="PTHR10807">
    <property type="entry name" value="MYOTUBULARIN-RELATED"/>
    <property type="match status" value="1"/>
</dbReference>
<dbReference type="OrthoDB" id="271628at2759"/>
<proteinExistence type="inferred from homology"/>
<evidence type="ECO:0000256" key="1">
    <source>
        <dbReference type="ARBA" id="ARBA00007471"/>
    </source>
</evidence>
<dbReference type="GO" id="GO:0016020">
    <property type="term" value="C:membrane"/>
    <property type="evidence" value="ECO:0007669"/>
    <property type="project" value="TreeGrafter"/>
</dbReference>
<dbReference type="InterPro" id="IPR030564">
    <property type="entry name" value="Myotubularin"/>
</dbReference>
<gene>
    <name evidence="5" type="ORF">LY90DRAFT_669215</name>
</gene>
<dbReference type="GO" id="GO:0004438">
    <property type="term" value="F:phosphatidylinositol-3-phosphate phosphatase activity"/>
    <property type="evidence" value="ECO:0007669"/>
    <property type="project" value="TreeGrafter"/>
</dbReference>
<evidence type="ECO:0000256" key="3">
    <source>
        <dbReference type="PIRSR" id="PIRSR630564-2"/>
    </source>
</evidence>
<protein>
    <submittedName>
        <fullName evidence="5">Phosphatases II</fullName>
    </submittedName>
</protein>
<name>A0A1Y2DFC5_9FUNG</name>
<sequence>MDYIEYPKVPDVVMKKGKKVLQGTLYLTTHHILFSTDNSNEQELWIAYSTIQNADLKNLVNEKNKNYEIHISCKNFLFIQFTFSSEKKAYEVFTYLKKLINITSVESHYAFYYKPSKEFRATNGWTIYDPIEEYKRLGVSGPDCEWRCTDINSKYEFSITYPRKLFVPKKISDNVLYYAVKFRSKGRIPVLSYFHKKNHMTITRSSQPMVGIKQNRSAQDEKLVEEIFKTASEYKSPSYKNLIVDARSSTNAIANVAMGAGYENVEYYKNCKLKYLKIENIHVVRDSLNKLIEISRKSNKVYISKNEIEKSGWLKHLHSLLEGSLLIIKYIDLYNSHVLVHCSDGWDRTAQLVAISEVCLDPYYRTIEGFEVLVEKEWVSFGHKFSHRCGLLAKESSLNLNEVISSKIFKSKSSSLSSIKESPTSNAISSTINAVSNITSAASKFLKKGAANITNQKDHSPQASSIDSISKNSTLPRETSPIFTQFLDCIYQLWIQNPTQFEFNDDFLIQLNTHVYSSQFGTFLFNSEYERNDFRYNGKSLDQCTYSVWDWFNTNKGNYINPLYIPPTKDSPNIMTESPEKIKFILKLFIQKQMNVVLDTGQNYIIVRRMK</sequence>
<dbReference type="GO" id="GO:0046856">
    <property type="term" value="P:phosphatidylinositol dephosphorylation"/>
    <property type="evidence" value="ECO:0007669"/>
    <property type="project" value="TreeGrafter"/>
</dbReference>
<dbReference type="InterPro" id="IPR011993">
    <property type="entry name" value="PH-like_dom_sf"/>
</dbReference>
<dbReference type="InterPro" id="IPR016130">
    <property type="entry name" value="Tyr_Pase_AS"/>
</dbReference>
<comment type="similarity">
    <text evidence="1">Belongs to the protein-tyrosine phosphatase family. Non-receptor class myotubularin subfamily.</text>
</comment>
<dbReference type="Gene3D" id="2.30.29.30">
    <property type="entry name" value="Pleckstrin-homology domain (PH domain)/Phosphotyrosine-binding domain (PTB)"/>
    <property type="match status" value="1"/>
</dbReference>
<dbReference type="PANTHER" id="PTHR10807:SF128">
    <property type="entry name" value="PHOSPHATIDYLINOSITOL-3,5-BISPHOSPHATE 3-PHOSPHATASE"/>
    <property type="match status" value="1"/>
</dbReference>
<dbReference type="AlphaFoldDB" id="A0A1Y2DFC5"/>
<evidence type="ECO:0000256" key="2">
    <source>
        <dbReference type="PIRSR" id="PIRSR630564-1"/>
    </source>
</evidence>
<evidence type="ECO:0000259" key="4">
    <source>
        <dbReference type="PROSITE" id="PS51339"/>
    </source>
</evidence>
<dbReference type="Proteomes" id="UP000193920">
    <property type="component" value="Unassembled WGS sequence"/>
</dbReference>
<dbReference type="InterPro" id="IPR029021">
    <property type="entry name" value="Prot-tyrosine_phosphatase-like"/>
</dbReference>
<keyword evidence="6" id="KW-1185">Reference proteome</keyword>
<dbReference type="GO" id="GO:0005737">
    <property type="term" value="C:cytoplasm"/>
    <property type="evidence" value="ECO:0007669"/>
    <property type="project" value="TreeGrafter"/>
</dbReference>